<keyword evidence="2" id="KW-0805">Transcription regulation</keyword>
<dbReference type="SUPFAM" id="SSF47459">
    <property type="entry name" value="HLH, helix-loop-helix DNA-binding domain"/>
    <property type="match status" value="1"/>
</dbReference>
<evidence type="ECO:0000256" key="3">
    <source>
        <dbReference type="ARBA" id="ARBA00023163"/>
    </source>
</evidence>
<feature type="compositionally biased region" description="Basic and acidic residues" evidence="5">
    <location>
        <begin position="73"/>
        <end position="85"/>
    </location>
</feature>
<feature type="region of interest" description="Disordered" evidence="5">
    <location>
        <begin position="66"/>
        <end position="145"/>
    </location>
</feature>
<organism evidence="7 8">
    <name type="scientific">Ficus carica</name>
    <name type="common">Common fig</name>
    <dbReference type="NCBI Taxonomy" id="3494"/>
    <lineage>
        <taxon>Eukaryota</taxon>
        <taxon>Viridiplantae</taxon>
        <taxon>Streptophyta</taxon>
        <taxon>Embryophyta</taxon>
        <taxon>Tracheophyta</taxon>
        <taxon>Spermatophyta</taxon>
        <taxon>Magnoliopsida</taxon>
        <taxon>eudicotyledons</taxon>
        <taxon>Gunneridae</taxon>
        <taxon>Pentapetalae</taxon>
        <taxon>rosids</taxon>
        <taxon>fabids</taxon>
        <taxon>Rosales</taxon>
        <taxon>Moraceae</taxon>
        <taxon>Ficeae</taxon>
        <taxon>Ficus</taxon>
    </lineage>
</organism>
<comment type="subcellular location">
    <subcellularLocation>
        <location evidence="1">Nucleus</location>
    </subcellularLocation>
</comment>
<keyword evidence="8" id="KW-1185">Reference proteome</keyword>
<dbReference type="GO" id="GO:0005634">
    <property type="term" value="C:nucleus"/>
    <property type="evidence" value="ECO:0007669"/>
    <property type="project" value="UniProtKB-SubCell"/>
</dbReference>
<feature type="domain" description="BHLH" evidence="6">
    <location>
        <begin position="139"/>
        <end position="189"/>
    </location>
</feature>
<accession>A0AA88CS56</accession>
<reference evidence="7" key="1">
    <citation type="submission" date="2023-07" db="EMBL/GenBank/DDBJ databases">
        <title>draft genome sequence of fig (Ficus carica).</title>
        <authorList>
            <person name="Takahashi T."/>
            <person name="Nishimura K."/>
        </authorList>
    </citation>
    <scope>NUCLEOTIDE SEQUENCE</scope>
</reference>
<comment type="caution">
    <text evidence="7">The sequence shown here is derived from an EMBL/GenBank/DDBJ whole genome shotgun (WGS) entry which is preliminary data.</text>
</comment>
<dbReference type="GO" id="GO:0046983">
    <property type="term" value="F:protein dimerization activity"/>
    <property type="evidence" value="ECO:0007669"/>
    <property type="project" value="InterPro"/>
</dbReference>
<name>A0AA88CS56_FICCA</name>
<dbReference type="Gene3D" id="4.10.280.10">
    <property type="entry name" value="Helix-loop-helix DNA-binding domain"/>
    <property type="match status" value="1"/>
</dbReference>
<dbReference type="SMART" id="SM00353">
    <property type="entry name" value="HLH"/>
    <property type="match status" value="1"/>
</dbReference>
<evidence type="ECO:0000256" key="1">
    <source>
        <dbReference type="ARBA" id="ARBA00004123"/>
    </source>
</evidence>
<sequence>MDENIETMNDFGELSLTMLESFNVTDLSSENFLGFHYQQHPEYPLDLSHNLPGTSHSIRSEENQVHAINSTRDSSHEIKTREVKTATESSSEDVCSVASANDDNKKKKTNGLAKEKKRRNKRKQDKPEEVIHVRAKRGQATDSHSLAERVRRERINNKLRCLQNLVPGCRKTMGLVTMLDEIIGYVHSLQNQVEFLSMELEAACSYQLIRNTRAIKTAQATSSHEAQEVEKWVREQF</sequence>
<evidence type="ECO:0000313" key="7">
    <source>
        <dbReference type="EMBL" id="GMN28091.1"/>
    </source>
</evidence>
<protein>
    <recommendedName>
        <fullName evidence="6">BHLH domain-containing protein</fullName>
    </recommendedName>
</protein>
<dbReference type="GO" id="GO:0003700">
    <property type="term" value="F:DNA-binding transcription factor activity"/>
    <property type="evidence" value="ECO:0007669"/>
    <property type="project" value="TreeGrafter"/>
</dbReference>
<dbReference type="InterPro" id="IPR024097">
    <property type="entry name" value="bHLH_ZIP_TF"/>
</dbReference>
<feature type="compositionally biased region" description="Basic residues" evidence="5">
    <location>
        <begin position="115"/>
        <end position="124"/>
    </location>
</feature>
<dbReference type="InterPro" id="IPR011598">
    <property type="entry name" value="bHLH_dom"/>
</dbReference>
<proteinExistence type="predicted"/>
<dbReference type="Proteomes" id="UP001187192">
    <property type="component" value="Unassembled WGS sequence"/>
</dbReference>
<dbReference type="InterPro" id="IPR036638">
    <property type="entry name" value="HLH_DNA-bd_sf"/>
</dbReference>
<feature type="compositionally biased region" description="Polar residues" evidence="5">
    <location>
        <begin position="86"/>
        <end position="101"/>
    </location>
</feature>
<evidence type="ECO:0000313" key="8">
    <source>
        <dbReference type="Proteomes" id="UP001187192"/>
    </source>
</evidence>
<evidence type="ECO:0000256" key="2">
    <source>
        <dbReference type="ARBA" id="ARBA00023015"/>
    </source>
</evidence>
<evidence type="ECO:0000256" key="4">
    <source>
        <dbReference type="ARBA" id="ARBA00023242"/>
    </source>
</evidence>
<dbReference type="PROSITE" id="PS50888">
    <property type="entry name" value="BHLH"/>
    <property type="match status" value="1"/>
</dbReference>
<dbReference type="PANTHER" id="PTHR12565:SF461">
    <property type="entry name" value="TRANSCRIPTION FACTOR BHLH75-LIKE"/>
    <property type="match status" value="1"/>
</dbReference>
<dbReference type="AlphaFoldDB" id="A0AA88CS56"/>
<gene>
    <name evidence="7" type="ORF">TIFTF001_001921</name>
</gene>
<keyword evidence="4" id="KW-0539">Nucleus</keyword>
<evidence type="ECO:0000259" key="6">
    <source>
        <dbReference type="PROSITE" id="PS50888"/>
    </source>
</evidence>
<dbReference type="EMBL" id="BTGU01000002">
    <property type="protein sequence ID" value="GMN28091.1"/>
    <property type="molecule type" value="Genomic_DNA"/>
</dbReference>
<dbReference type="PANTHER" id="PTHR12565">
    <property type="entry name" value="STEROL REGULATORY ELEMENT-BINDING PROTEIN"/>
    <property type="match status" value="1"/>
</dbReference>
<evidence type="ECO:0000256" key="5">
    <source>
        <dbReference type="SAM" id="MobiDB-lite"/>
    </source>
</evidence>
<keyword evidence="3" id="KW-0804">Transcription</keyword>
<dbReference type="Pfam" id="PF00010">
    <property type="entry name" value="HLH"/>
    <property type="match status" value="1"/>
</dbReference>